<protein>
    <submittedName>
        <fullName evidence="6">Nucleotide-diphospho-sugar transferase</fullName>
    </submittedName>
</protein>
<dbReference type="CDD" id="cd00761">
    <property type="entry name" value="Glyco_tranf_GTA_type"/>
    <property type="match status" value="1"/>
</dbReference>
<feature type="chain" id="PRO_5013050571" evidence="4">
    <location>
        <begin position="21"/>
        <end position="258"/>
    </location>
</feature>
<evidence type="ECO:0000256" key="2">
    <source>
        <dbReference type="ARBA" id="ARBA00022679"/>
    </source>
</evidence>
<dbReference type="Proteomes" id="UP000193920">
    <property type="component" value="Unassembled WGS sequence"/>
</dbReference>
<evidence type="ECO:0000313" key="6">
    <source>
        <dbReference type="EMBL" id="ORY26733.1"/>
    </source>
</evidence>
<evidence type="ECO:0000313" key="7">
    <source>
        <dbReference type="Proteomes" id="UP000193920"/>
    </source>
</evidence>
<dbReference type="GO" id="GO:0016757">
    <property type="term" value="F:glycosyltransferase activity"/>
    <property type="evidence" value="ECO:0007669"/>
    <property type="project" value="UniProtKB-KW"/>
</dbReference>
<keyword evidence="1" id="KW-0328">Glycosyltransferase</keyword>
<evidence type="ECO:0000259" key="5">
    <source>
        <dbReference type="Pfam" id="PF00535"/>
    </source>
</evidence>
<gene>
    <name evidence="6" type="ORF">LY90DRAFT_513669</name>
</gene>
<feature type="signal peptide" evidence="4">
    <location>
        <begin position="1"/>
        <end position="20"/>
    </location>
</feature>
<dbReference type="AlphaFoldDB" id="A0A1Y2AVW5"/>
<sequence length="258" mass="30532">MIKLLIKILLVINSVINILGKNDIEISVVIPVHNTENYLRRSIQSVLNQTLKEIEIICVDDASTDNSLGILEEFRKNDSRVKVYHFEENHGPSMARNKGIDMASGEFIGFMDDDDFMDERFYENLYKYSKDADVVVGIFVLSTNLSSSYLHHSKWRPHGSVFDSIFRKNFLDKYNVRFQNNMRIGEDIKFRLDCYKYNPRIIEIPDEGIYYYYKQREGSAMNFNKNFIKKIDHYAKRETKKRKKEIKKKKKEMKKGHN</sequence>
<keyword evidence="7" id="KW-1185">Reference proteome</keyword>
<evidence type="ECO:0000256" key="3">
    <source>
        <dbReference type="SAM" id="MobiDB-lite"/>
    </source>
</evidence>
<organism evidence="6 7">
    <name type="scientific">Neocallimastix californiae</name>
    <dbReference type="NCBI Taxonomy" id="1754190"/>
    <lineage>
        <taxon>Eukaryota</taxon>
        <taxon>Fungi</taxon>
        <taxon>Fungi incertae sedis</taxon>
        <taxon>Chytridiomycota</taxon>
        <taxon>Chytridiomycota incertae sedis</taxon>
        <taxon>Neocallimastigomycetes</taxon>
        <taxon>Neocallimastigales</taxon>
        <taxon>Neocallimastigaceae</taxon>
        <taxon>Neocallimastix</taxon>
    </lineage>
</organism>
<dbReference type="Pfam" id="PF00535">
    <property type="entry name" value="Glycos_transf_2"/>
    <property type="match status" value="1"/>
</dbReference>
<keyword evidence="2 6" id="KW-0808">Transferase</keyword>
<dbReference type="InterPro" id="IPR029044">
    <property type="entry name" value="Nucleotide-diphossugar_trans"/>
</dbReference>
<keyword evidence="4" id="KW-0732">Signal</keyword>
<dbReference type="SUPFAM" id="SSF53448">
    <property type="entry name" value="Nucleotide-diphospho-sugar transferases"/>
    <property type="match status" value="1"/>
</dbReference>
<evidence type="ECO:0000256" key="1">
    <source>
        <dbReference type="ARBA" id="ARBA00022676"/>
    </source>
</evidence>
<dbReference type="InterPro" id="IPR001173">
    <property type="entry name" value="Glyco_trans_2-like"/>
</dbReference>
<dbReference type="STRING" id="1754190.A0A1Y2AVW5"/>
<proteinExistence type="predicted"/>
<dbReference type="OrthoDB" id="206708at2759"/>
<comment type="caution">
    <text evidence="6">The sequence shown here is derived from an EMBL/GenBank/DDBJ whole genome shotgun (WGS) entry which is preliminary data.</text>
</comment>
<dbReference type="PANTHER" id="PTHR22916">
    <property type="entry name" value="GLYCOSYLTRANSFERASE"/>
    <property type="match status" value="1"/>
</dbReference>
<evidence type="ECO:0000256" key="4">
    <source>
        <dbReference type="SAM" id="SignalP"/>
    </source>
</evidence>
<accession>A0A1Y2AVW5</accession>
<dbReference type="PANTHER" id="PTHR22916:SF51">
    <property type="entry name" value="GLYCOSYLTRANSFERASE EPSH-RELATED"/>
    <property type="match status" value="1"/>
</dbReference>
<dbReference type="Gene3D" id="3.90.550.10">
    <property type="entry name" value="Spore Coat Polysaccharide Biosynthesis Protein SpsA, Chain A"/>
    <property type="match status" value="1"/>
</dbReference>
<feature type="domain" description="Glycosyltransferase 2-like" evidence="5">
    <location>
        <begin position="27"/>
        <end position="160"/>
    </location>
</feature>
<reference evidence="6 7" key="1">
    <citation type="submission" date="2016-08" db="EMBL/GenBank/DDBJ databases">
        <title>A Parts List for Fungal Cellulosomes Revealed by Comparative Genomics.</title>
        <authorList>
            <consortium name="DOE Joint Genome Institute"/>
            <person name="Haitjema C.H."/>
            <person name="Gilmore S.P."/>
            <person name="Henske J.K."/>
            <person name="Solomon K.V."/>
            <person name="De Groot R."/>
            <person name="Kuo A."/>
            <person name="Mondo S.J."/>
            <person name="Salamov A.A."/>
            <person name="Labutti K."/>
            <person name="Zhao Z."/>
            <person name="Chiniquy J."/>
            <person name="Barry K."/>
            <person name="Brewer H.M."/>
            <person name="Purvine S.O."/>
            <person name="Wright A.T."/>
            <person name="Boxma B."/>
            <person name="Van Alen T."/>
            <person name="Hackstein J.H."/>
            <person name="Baker S.E."/>
            <person name="Grigoriev I.V."/>
            <person name="O'Malley M.A."/>
        </authorList>
    </citation>
    <scope>NUCLEOTIDE SEQUENCE [LARGE SCALE GENOMIC DNA]</scope>
    <source>
        <strain evidence="6 7">G1</strain>
    </source>
</reference>
<feature type="region of interest" description="Disordered" evidence="3">
    <location>
        <begin position="238"/>
        <end position="258"/>
    </location>
</feature>
<dbReference type="EMBL" id="MCOG01000199">
    <property type="protein sequence ID" value="ORY26733.1"/>
    <property type="molecule type" value="Genomic_DNA"/>
</dbReference>
<name>A0A1Y2AVW5_9FUNG</name>